<accession>A0A9D2HNC7</accession>
<keyword evidence="5 7" id="KW-0687">Ribonucleoprotein</keyword>
<comment type="caution">
    <text evidence="10">The sequence shown here is derived from an EMBL/GenBank/DDBJ whole genome shotgun (WGS) entry which is preliminary data.</text>
</comment>
<dbReference type="InterPro" id="IPR020594">
    <property type="entry name" value="Ribosomal_bL9_bac/chp"/>
</dbReference>
<protein>
    <recommendedName>
        <fullName evidence="6 7">Large ribosomal subunit protein bL9</fullName>
    </recommendedName>
</protein>
<dbReference type="GO" id="GO:0003735">
    <property type="term" value="F:structural constituent of ribosome"/>
    <property type="evidence" value="ECO:0007669"/>
    <property type="project" value="InterPro"/>
</dbReference>
<dbReference type="Gene3D" id="3.40.5.10">
    <property type="entry name" value="Ribosomal protein L9, N-terminal domain"/>
    <property type="match status" value="1"/>
</dbReference>
<keyword evidence="2 7" id="KW-0699">rRNA-binding</keyword>
<proteinExistence type="inferred from homology"/>
<dbReference type="PANTHER" id="PTHR21368">
    <property type="entry name" value="50S RIBOSOMAL PROTEIN L9"/>
    <property type="match status" value="1"/>
</dbReference>
<dbReference type="Pfam" id="PF03948">
    <property type="entry name" value="Ribosomal_L9_C"/>
    <property type="match status" value="1"/>
</dbReference>
<dbReference type="EMBL" id="DWZE01000002">
    <property type="protein sequence ID" value="HJA82375.1"/>
    <property type="molecule type" value="Genomic_DNA"/>
</dbReference>
<keyword evidence="3 7" id="KW-0694">RNA-binding</keyword>
<dbReference type="SUPFAM" id="SSF55658">
    <property type="entry name" value="L9 N-domain-like"/>
    <property type="match status" value="1"/>
</dbReference>
<gene>
    <name evidence="7 10" type="primary">rplI</name>
    <name evidence="10" type="ORF">H9785_00140</name>
</gene>
<evidence type="ECO:0000256" key="7">
    <source>
        <dbReference type="HAMAP-Rule" id="MF_00503"/>
    </source>
</evidence>
<reference evidence="10" key="1">
    <citation type="journal article" date="2021" name="PeerJ">
        <title>Extensive microbial diversity within the chicken gut microbiome revealed by metagenomics and culture.</title>
        <authorList>
            <person name="Gilroy R."/>
            <person name="Ravi A."/>
            <person name="Getino M."/>
            <person name="Pursley I."/>
            <person name="Horton D.L."/>
            <person name="Alikhan N.F."/>
            <person name="Baker D."/>
            <person name="Gharbi K."/>
            <person name="Hall N."/>
            <person name="Watson M."/>
            <person name="Adriaenssens E.M."/>
            <person name="Foster-Nyarko E."/>
            <person name="Jarju S."/>
            <person name="Secka A."/>
            <person name="Antonio M."/>
            <person name="Oren A."/>
            <person name="Chaudhuri R.R."/>
            <person name="La Ragione R."/>
            <person name="Hildebrand F."/>
            <person name="Pallen M.J."/>
        </authorList>
    </citation>
    <scope>NUCLEOTIDE SEQUENCE</scope>
    <source>
        <strain evidence="10">ChiHecec1B25-7008</strain>
    </source>
</reference>
<sequence>MEIILKEDVINLGYKNDVVNVKSGYGRNYLIPTGKAVIASPAAKKMLAEELKQRAHKLEKIKKDAEELAAKLEGVSLKIATKVSSTGTIFGSVGNIQIADELAKLGHNIDRKLIVVKDTVKEVGNYKAVVKLHKEVSVEIPFEVVAEEEAN</sequence>
<dbReference type="GO" id="GO:0019843">
    <property type="term" value="F:rRNA binding"/>
    <property type="evidence" value="ECO:0007669"/>
    <property type="project" value="UniProtKB-UniRule"/>
</dbReference>
<reference evidence="10" key="2">
    <citation type="submission" date="2021-04" db="EMBL/GenBank/DDBJ databases">
        <authorList>
            <person name="Gilroy R."/>
        </authorList>
    </citation>
    <scope>NUCLEOTIDE SEQUENCE</scope>
    <source>
        <strain evidence="10">ChiHecec1B25-7008</strain>
    </source>
</reference>
<dbReference type="AlphaFoldDB" id="A0A9D2HNC7"/>
<feature type="domain" description="Ribosomal protein L9" evidence="9">
    <location>
        <begin position="13"/>
        <end position="40"/>
    </location>
</feature>
<dbReference type="InterPro" id="IPR036791">
    <property type="entry name" value="Ribosomal_bL9_C_sf"/>
</dbReference>
<feature type="coiled-coil region" evidence="8">
    <location>
        <begin position="48"/>
        <end position="78"/>
    </location>
</feature>
<dbReference type="InterPro" id="IPR020070">
    <property type="entry name" value="Ribosomal_bL9_N"/>
</dbReference>
<dbReference type="GO" id="GO:1990904">
    <property type="term" value="C:ribonucleoprotein complex"/>
    <property type="evidence" value="ECO:0007669"/>
    <property type="project" value="UniProtKB-KW"/>
</dbReference>
<evidence type="ECO:0000256" key="1">
    <source>
        <dbReference type="ARBA" id="ARBA00010605"/>
    </source>
</evidence>
<evidence type="ECO:0000256" key="3">
    <source>
        <dbReference type="ARBA" id="ARBA00022884"/>
    </source>
</evidence>
<evidence type="ECO:0000313" key="10">
    <source>
        <dbReference type="EMBL" id="HJA82375.1"/>
    </source>
</evidence>
<dbReference type="HAMAP" id="MF_00503">
    <property type="entry name" value="Ribosomal_bL9"/>
    <property type="match status" value="1"/>
</dbReference>
<evidence type="ECO:0000256" key="6">
    <source>
        <dbReference type="ARBA" id="ARBA00035292"/>
    </source>
</evidence>
<dbReference type="Gene3D" id="3.10.430.100">
    <property type="entry name" value="Ribosomal protein L9, C-terminal domain"/>
    <property type="match status" value="1"/>
</dbReference>
<evidence type="ECO:0000256" key="4">
    <source>
        <dbReference type="ARBA" id="ARBA00022980"/>
    </source>
</evidence>
<keyword evidence="8" id="KW-0175">Coiled coil</keyword>
<keyword evidence="4 7" id="KW-0689">Ribosomal protein</keyword>
<dbReference type="InterPro" id="IPR036935">
    <property type="entry name" value="Ribosomal_bL9_N_sf"/>
</dbReference>
<dbReference type="FunFam" id="3.10.430.100:FF:000006">
    <property type="entry name" value="50S ribosomal protein L9"/>
    <property type="match status" value="1"/>
</dbReference>
<evidence type="ECO:0000256" key="8">
    <source>
        <dbReference type="SAM" id="Coils"/>
    </source>
</evidence>
<dbReference type="InterPro" id="IPR020069">
    <property type="entry name" value="Ribosomal_bL9_C"/>
</dbReference>
<evidence type="ECO:0000256" key="2">
    <source>
        <dbReference type="ARBA" id="ARBA00022730"/>
    </source>
</evidence>
<evidence type="ECO:0000256" key="5">
    <source>
        <dbReference type="ARBA" id="ARBA00023274"/>
    </source>
</evidence>
<dbReference type="Proteomes" id="UP000823860">
    <property type="component" value="Unassembled WGS sequence"/>
</dbReference>
<evidence type="ECO:0000259" key="9">
    <source>
        <dbReference type="PROSITE" id="PS00651"/>
    </source>
</evidence>
<name>A0A9D2HNC7_9BACE</name>
<dbReference type="FunFam" id="3.40.5.10:FF:000004">
    <property type="entry name" value="50S ribosomal protein L9"/>
    <property type="match status" value="1"/>
</dbReference>
<dbReference type="NCBIfam" id="TIGR00158">
    <property type="entry name" value="L9"/>
    <property type="match status" value="1"/>
</dbReference>
<evidence type="ECO:0000313" key="11">
    <source>
        <dbReference type="Proteomes" id="UP000823860"/>
    </source>
</evidence>
<dbReference type="Pfam" id="PF01281">
    <property type="entry name" value="Ribosomal_L9_N"/>
    <property type="match status" value="1"/>
</dbReference>
<comment type="similarity">
    <text evidence="1 7">Belongs to the bacterial ribosomal protein bL9 family.</text>
</comment>
<dbReference type="GO" id="GO:0005840">
    <property type="term" value="C:ribosome"/>
    <property type="evidence" value="ECO:0007669"/>
    <property type="project" value="UniProtKB-KW"/>
</dbReference>
<dbReference type="GO" id="GO:0006412">
    <property type="term" value="P:translation"/>
    <property type="evidence" value="ECO:0007669"/>
    <property type="project" value="UniProtKB-UniRule"/>
</dbReference>
<dbReference type="PROSITE" id="PS00651">
    <property type="entry name" value="RIBOSOMAL_L9"/>
    <property type="match status" value="1"/>
</dbReference>
<dbReference type="SUPFAM" id="SSF55653">
    <property type="entry name" value="Ribosomal protein L9 C-domain"/>
    <property type="match status" value="1"/>
</dbReference>
<comment type="function">
    <text evidence="7">Binds to the 23S rRNA.</text>
</comment>
<dbReference type="InterPro" id="IPR000244">
    <property type="entry name" value="Ribosomal_bL9"/>
</dbReference>
<organism evidence="10 11">
    <name type="scientific">Candidatus Bacteroides intestinavium</name>
    <dbReference type="NCBI Taxonomy" id="2838469"/>
    <lineage>
        <taxon>Bacteria</taxon>
        <taxon>Pseudomonadati</taxon>
        <taxon>Bacteroidota</taxon>
        <taxon>Bacteroidia</taxon>
        <taxon>Bacteroidales</taxon>
        <taxon>Bacteroidaceae</taxon>
        <taxon>Bacteroides</taxon>
    </lineage>
</organism>
<dbReference type="InterPro" id="IPR009027">
    <property type="entry name" value="Ribosomal_bL9/RNase_H1_N"/>
</dbReference>